<comment type="caution">
    <text evidence="1">The sequence shown here is derived from an EMBL/GenBank/DDBJ whole genome shotgun (WGS) entry which is preliminary data.</text>
</comment>
<reference evidence="1" key="2">
    <citation type="journal article" date="2021" name="Genome Biol. Evol.">
        <title>Developing a high-quality reference genome for a parasitic bivalve with doubly uniparental inheritance (Bivalvia: Unionida).</title>
        <authorList>
            <person name="Smith C.H."/>
        </authorList>
    </citation>
    <scope>NUCLEOTIDE SEQUENCE</scope>
    <source>
        <strain evidence="1">CHS0354</strain>
        <tissue evidence="1">Mantle</tissue>
    </source>
</reference>
<dbReference type="Proteomes" id="UP001195483">
    <property type="component" value="Unassembled WGS sequence"/>
</dbReference>
<name>A0AAE0RLV8_9BIVA</name>
<reference evidence="1" key="1">
    <citation type="journal article" date="2021" name="Genome Biol. Evol.">
        <title>A High-Quality Reference Genome for a Parasitic Bivalve with Doubly Uniparental Inheritance (Bivalvia: Unionida).</title>
        <authorList>
            <person name="Smith C.H."/>
        </authorList>
    </citation>
    <scope>NUCLEOTIDE SEQUENCE</scope>
    <source>
        <strain evidence="1">CHS0354</strain>
    </source>
</reference>
<gene>
    <name evidence="1" type="ORF">CHS0354_034458</name>
</gene>
<reference evidence="1" key="3">
    <citation type="submission" date="2023-05" db="EMBL/GenBank/DDBJ databases">
        <authorList>
            <person name="Smith C.H."/>
        </authorList>
    </citation>
    <scope>NUCLEOTIDE SEQUENCE</scope>
    <source>
        <strain evidence="1">CHS0354</strain>
        <tissue evidence="1">Mantle</tissue>
    </source>
</reference>
<sequence>MPDDSSIINMPDFSNIKNRPDDSNIINRPDELNIAIMPDDSNIINMPDFSNIINRPDDQNIINRPYDLNELNVRPVITVQLYSQSLPMQVQHIPVLDCYIKKNGHRAKVQTAALLYVIAKIARKEHQLILVHFNAS</sequence>
<protein>
    <submittedName>
        <fullName evidence="1">Uncharacterized protein</fullName>
    </submittedName>
</protein>
<organism evidence="1 2">
    <name type="scientific">Potamilus streckersoni</name>
    <dbReference type="NCBI Taxonomy" id="2493646"/>
    <lineage>
        <taxon>Eukaryota</taxon>
        <taxon>Metazoa</taxon>
        <taxon>Spiralia</taxon>
        <taxon>Lophotrochozoa</taxon>
        <taxon>Mollusca</taxon>
        <taxon>Bivalvia</taxon>
        <taxon>Autobranchia</taxon>
        <taxon>Heteroconchia</taxon>
        <taxon>Palaeoheterodonta</taxon>
        <taxon>Unionida</taxon>
        <taxon>Unionoidea</taxon>
        <taxon>Unionidae</taxon>
        <taxon>Ambleminae</taxon>
        <taxon>Lampsilini</taxon>
        <taxon>Potamilus</taxon>
    </lineage>
</organism>
<proteinExistence type="predicted"/>
<accession>A0AAE0RLV8</accession>
<dbReference type="AlphaFoldDB" id="A0AAE0RLV8"/>
<keyword evidence="2" id="KW-1185">Reference proteome</keyword>
<evidence type="ECO:0000313" key="2">
    <source>
        <dbReference type="Proteomes" id="UP001195483"/>
    </source>
</evidence>
<feature type="non-terminal residue" evidence="1">
    <location>
        <position position="136"/>
    </location>
</feature>
<evidence type="ECO:0000313" key="1">
    <source>
        <dbReference type="EMBL" id="KAK3575862.1"/>
    </source>
</evidence>
<dbReference type="EMBL" id="JAEAOA010002019">
    <property type="protein sequence ID" value="KAK3575862.1"/>
    <property type="molecule type" value="Genomic_DNA"/>
</dbReference>